<gene>
    <name evidence="3" type="ORF">I7X39_18020</name>
</gene>
<proteinExistence type="predicted"/>
<comment type="caution">
    <text evidence="3">The sequence shown here is derived from an EMBL/GenBank/DDBJ whole genome shotgun (WGS) entry which is preliminary data.</text>
</comment>
<evidence type="ECO:0000259" key="2">
    <source>
        <dbReference type="Pfam" id="PF07589"/>
    </source>
</evidence>
<accession>A0A931NFH5</accession>
<evidence type="ECO:0000256" key="1">
    <source>
        <dbReference type="SAM" id="SignalP"/>
    </source>
</evidence>
<dbReference type="AlphaFoldDB" id="A0A931NFH5"/>
<name>A0A931NFH5_9BURK</name>
<dbReference type="Proteomes" id="UP000613266">
    <property type="component" value="Unassembled WGS sequence"/>
</dbReference>
<evidence type="ECO:0000313" key="3">
    <source>
        <dbReference type="EMBL" id="MBH9578792.1"/>
    </source>
</evidence>
<feature type="signal peptide" evidence="1">
    <location>
        <begin position="1"/>
        <end position="21"/>
    </location>
</feature>
<keyword evidence="1" id="KW-0732">Signal</keyword>
<keyword evidence="4" id="KW-1185">Reference proteome</keyword>
<evidence type="ECO:0000313" key="4">
    <source>
        <dbReference type="Proteomes" id="UP000613266"/>
    </source>
</evidence>
<dbReference type="RefSeq" id="WP_198112563.1">
    <property type="nucleotide sequence ID" value="NZ_JAEDAK010000015.1"/>
</dbReference>
<feature type="domain" description="Ice-binding protein C-terminal" evidence="2">
    <location>
        <begin position="187"/>
        <end position="209"/>
    </location>
</feature>
<organism evidence="3 4">
    <name type="scientific">Inhella proteolytica</name>
    <dbReference type="NCBI Taxonomy" id="2795029"/>
    <lineage>
        <taxon>Bacteria</taxon>
        <taxon>Pseudomonadati</taxon>
        <taxon>Pseudomonadota</taxon>
        <taxon>Betaproteobacteria</taxon>
        <taxon>Burkholderiales</taxon>
        <taxon>Sphaerotilaceae</taxon>
        <taxon>Inhella</taxon>
    </lineage>
</organism>
<dbReference type="InterPro" id="IPR013424">
    <property type="entry name" value="Ice-binding_C"/>
</dbReference>
<sequence length="212" mass="21801">MRNTTLATFALASSLLAPAFAAPVQYNNRALFQSQLAASVTDDYQNPGYGGSFAILSNAAMGAVLNETKYTTTGFSDWNIVTGGMYCAGCNGSFLLDFTSTSVGDASGVFGVGLDVVASDNSYFARITFGDDSVEELLVSGAGSFWGLTSSMDIKSIHFGLAGGVATTGGYFQIDNLTVGSDAGQHVPEPMSLALAGLGLLGVGLAKRRARG</sequence>
<dbReference type="Pfam" id="PF07589">
    <property type="entry name" value="PEP-CTERM"/>
    <property type="match status" value="1"/>
</dbReference>
<dbReference type="NCBIfam" id="TIGR02595">
    <property type="entry name" value="PEP_CTERM"/>
    <property type="match status" value="1"/>
</dbReference>
<dbReference type="EMBL" id="JAEDAK010000015">
    <property type="protein sequence ID" value="MBH9578792.1"/>
    <property type="molecule type" value="Genomic_DNA"/>
</dbReference>
<protein>
    <submittedName>
        <fullName evidence="3">PEP-CTERM sorting domain-containing protein</fullName>
    </submittedName>
</protein>
<feature type="chain" id="PRO_5037574830" evidence="1">
    <location>
        <begin position="22"/>
        <end position="212"/>
    </location>
</feature>
<reference evidence="3" key="1">
    <citation type="submission" date="2020-12" db="EMBL/GenBank/DDBJ databases">
        <title>The genome sequence of Inhella sp. 1Y17.</title>
        <authorList>
            <person name="Liu Y."/>
        </authorList>
    </citation>
    <scope>NUCLEOTIDE SEQUENCE</scope>
    <source>
        <strain evidence="3">1Y17</strain>
    </source>
</reference>